<comment type="caution">
    <text evidence="1">The sequence shown here is derived from an EMBL/GenBank/DDBJ whole genome shotgun (WGS) entry which is preliminary data.</text>
</comment>
<reference evidence="1" key="1">
    <citation type="journal article" date="2014" name="Front. Microbiol.">
        <title>High frequency of phylogenetically diverse reductive dehalogenase-homologous genes in deep subseafloor sedimentary metagenomes.</title>
        <authorList>
            <person name="Kawai M."/>
            <person name="Futagami T."/>
            <person name="Toyoda A."/>
            <person name="Takaki Y."/>
            <person name="Nishi S."/>
            <person name="Hori S."/>
            <person name="Arai W."/>
            <person name="Tsubouchi T."/>
            <person name="Morono Y."/>
            <person name="Uchiyama I."/>
            <person name="Ito T."/>
            <person name="Fujiyama A."/>
            <person name="Inagaki F."/>
            <person name="Takami H."/>
        </authorList>
    </citation>
    <scope>NUCLEOTIDE SEQUENCE</scope>
    <source>
        <strain evidence="1">Expedition CK06-06</strain>
    </source>
</reference>
<dbReference type="AlphaFoldDB" id="X1DMG1"/>
<accession>X1DMG1</accession>
<dbReference type="EMBL" id="BARU01004616">
    <property type="protein sequence ID" value="GAH22126.1"/>
    <property type="molecule type" value="Genomic_DNA"/>
</dbReference>
<protein>
    <submittedName>
        <fullName evidence="1">Uncharacterized protein</fullName>
    </submittedName>
</protein>
<name>X1DMG1_9ZZZZ</name>
<evidence type="ECO:0000313" key="1">
    <source>
        <dbReference type="EMBL" id="GAH22126.1"/>
    </source>
</evidence>
<proteinExistence type="predicted"/>
<gene>
    <name evidence="1" type="ORF">S03H2_09187</name>
</gene>
<sequence length="115" mass="12312">MPSRVVTALITNVVIAAERENAVVLAKSMTIDNQGGTSNRIISIQDVFTPSTSYGGTVTPQDIERFKTTVLAGDIITLNEEDLKGVKCLGAMYVLSDVADAGADRCYVTVGYEHE</sequence>
<organism evidence="1">
    <name type="scientific">marine sediment metagenome</name>
    <dbReference type="NCBI Taxonomy" id="412755"/>
    <lineage>
        <taxon>unclassified sequences</taxon>
        <taxon>metagenomes</taxon>
        <taxon>ecological metagenomes</taxon>
    </lineage>
</organism>